<dbReference type="WBParaSite" id="Gr19_v10_g2911.t1">
    <property type="protein sequence ID" value="Gr19_v10_g2911.t1"/>
    <property type="gene ID" value="Gr19_v10_g2911"/>
</dbReference>
<reference evidence="2" key="1">
    <citation type="submission" date="2022-11" db="UniProtKB">
        <authorList>
            <consortium name="WormBaseParasite"/>
        </authorList>
    </citation>
    <scope>IDENTIFICATION</scope>
</reference>
<proteinExistence type="predicted"/>
<organism evidence="1 2">
    <name type="scientific">Globodera rostochiensis</name>
    <name type="common">Golden nematode worm</name>
    <name type="synonym">Heterodera rostochiensis</name>
    <dbReference type="NCBI Taxonomy" id="31243"/>
    <lineage>
        <taxon>Eukaryota</taxon>
        <taxon>Metazoa</taxon>
        <taxon>Ecdysozoa</taxon>
        <taxon>Nematoda</taxon>
        <taxon>Chromadorea</taxon>
        <taxon>Rhabditida</taxon>
        <taxon>Tylenchina</taxon>
        <taxon>Tylenchomorpha</taxon>
        <taxon>Tylenchoidea</taxon>
        <taxon>Heteroderidae</taxon>
        <taxon>Heteroderinae</taxon>
        <taxon>Globodera</taxon>
    </lineage>
</organism>
<sequence length="120" mass="13892">MIREDQLLVCGEIAIWNAVRIEMQTKGIEDSCLFLNCLNGDRIHSMGLYCRLWRYNFAARDQLLFVNGEITIWKADTLLGGRRTMPSNGKKRVQRRIDFDMISSYPTLNVHALNIPNAFK</sequence>
<evidence type="ECO:0000313" key="1">
    <source>
        <dbReference type="Proteomes" id="UP000887572"/>
    </source>
</evidence>
<name>A0A914HQB8_GLORO</name>
<dbReference type="AlphaFoldDB" id="A0A914HQB8"/>
<protein>
    <submittedName>
        <fullName evidence="2">Uncharacterized protein</fullName>
    </submittedName>
</protein>
<accession>A0A914HQB8</accession>
<keyword evidence="1" id="KW-1185">Reference proteome</keyword>
<evidence type="ECO:0000313" key="2">
    <source>
        <dbReference type="WBParaSite" id="Gr19_v10_g2911.t1"/>
    </source>
</evidence>
<dbReference type="Proteomes" id="UP000887572">
    <property type="component" value="Unplaced"/>
</dbReference>